<feature type="domain" description="Organic solvent tolerance-like N-terminal" evidence="4">
    <location>
        <begin position="38"/>
        <end position="143"/>
    </location>
</feature>
<evidence type="ECO:0000256" key="3">
    <source>
        <dbReference type="ARBA" id="ARBA00022764"/>
    </source>
</evidence>
<feature type="non-terminal residue" evidence="5">
    <location>
        <position position="1"/>
    </location>
</feature>
<dbReference type="Pfam" id="PF03968">
    <property type="entry name" value="LptD_N"/>
    <property type="match status" value="1"/>
</dbReference>
<keyword evidence="1" id="KW-0813">Transport</keyword>
<evidence type="ECO:0000256" key="2">
    <source>
        <dbReference type="ARBA" id="ARBA00022729"/>
    </source>
</evidence>
<keyword evidence="3" id="KW-0574">Periplasm</keyword>
<dbReference type="GO" id="GO:0009279">
    <property type="term" value="C:cell outer membrane"/>
    <property type="evidence" value="ECO:0007669"/>
    <property type="project" value="TreeGrafter"/>
</dbReference>
<proteinExistence type="predicted"/>
<name>A0A7C6EAL3_DESAE</name>
<dbReference type="InterPro" id="IPR005653">
    <property type="entry name" value="OstA-like_N"/>
</dbReference>
<accession>A0A7C6EAL3</accession>
<comment type="caution">
    <text evidence="5">The sequence shown here is derived from an EMBL/GenBank/DDBJ whole genome shotgun (WGS) entry which is preliminary data.</text>
</comment>
<dbReference type="GO" id="GO:0001530">
    <property type="term" value="F:lipopolysaccharide binding"/>
    <property type="evidence" value="ECO:0007669"/>
    <property type="project" value="InterPro"/>
</dbReference>
<dbReference type="AlphaFoldDB" id="A0A7C6EAL3"/>
<dbReference type="NCBIfam" id="TIGR03002">
    <property type="entry name" value="outer_YhbN_LptA"/>
    <property type="match status" value="1"/>
</dbReference>
<keyword evidence="2" id="KW-0732">Signal</keyword>
<reference evidence="5" key="1">
    <citation type="journal article" date="2020" name="mSystems">
        <title>Genome- and Community-Level Interaction Insights into Carbon Utilization and Element Cycling Functions of Hydrothermarchaeota in Hydrothermal Sediment.</title>
        <authorList>
            <person name="Zhou Z."/>
            <person name="Liu Y."/>
            <person name="Xu W."/>
            <person name="Pan J."/>
            <person name="Luo Z.H."/>
            <person name="Li M."/>
        </authorList>
    </citation>
    <scope>NUCLEOTIDE SEQUENCE [LARGE SCALE GENOMIC DNA]</scope>
    <source>
        <strain evidence="5">SpSt-1135</strain>
    </source>
</reference>
<dbReference type="EMBL" id="DRZX01000188">
    <property type="protein sequence ID" value="HHS48972.1"/>
    <property type="molecule type" value="Genomic_DNA"/>
</dbReference>
<dbReference type="InterPro" id="IPR052037">
    <property type="entry name" value="LPS_export_LptA"/>
</dbReference>
<organism evidence="5">
    <name type="scientific">Desulfurella acetivorans</name>
    <dbReference type="NCBI Taxonomy" id="33002"/>
    <lineage>
        <taxon>Bacteria</taxon>
        <taxon>Pseudomonadati</taxon>
        <taxon>Campylobacterota</taxon>
        <taxon>Desulfurellia</taxon>
        <taxon>Desulfurellales</taxon>
        <taxon>Desulfurellaceae</taxon>
        <taxon>Desulfurella</taxon>
    </lineage>
</organism>
<dbReference type="GO" id="GO:0030288">
    <property type="term" value="C:outer membrane-bounded periplasmic space"/>
    <property type="evidence" value="ECO:0007669"/>
    <property type="project" value="TreeGrafter"/>
</dbReference>
<dbReference type="PANTHER" id="PTHR36504">
    <property type="entry name" value="LIPOPOLYSACCHARIDE EXPORT SYSTEM PROTEIN LPTA"/>
    <property type="match status" value="1"/>
</dbReference>
<evidence type="ECO:0000313" key="5">
    <source>
        <dbReference type="EMBL" id="HHS48972.1"/>
    </source>
</evidence>
<protein>
    <submittedName>
        <fullName evidence="5">Lipopolysaccharide transport periplasmic protein LptA</fullName>
    </submittedName>
</protein>
<gene>
    <name evidence="5" type="primary">lptA</name>
    <name evidence="5" type="ORF">ENM99_03830</name>
</gene>
<dbReference type="InterPro" id="IPR014340">
    <property type="entry name" value="LptA"/>
</dbReference>
<evidence type="ECO:0000259" key="4">
    <source>
        <dbReference type="Pfam" id="PF03968"/>
    </source>
</evidence>
<dbReference type="GO" id="GO:0017089">
    <property type="term" value="F:glycolipid transfer activity"/>
    <property type="evidence" value="ECO:0007669"/>
    <property type="project" value="TreeGrafter"/>
</dbReference>
<dbReference type="Gene3D" id="2.60.450.10">
    <property type="entry name" value="Lipopolysaccharide (LPS) transport protein A like domain"/>
    <property type="match status" value="1"/>
</dbReference>
<dbReference type="Proteomes" id="UP000886400">
    <property type="component" value="Unassembled WGS sequence"/>
</dbReference>
<dbReference type="GO" id="GO:0015920">
    <property type="term" value="P:lipopolysaccharide transport"/>
    <property type="evidence" value="ECO:0007669"/>
    <property type="project" value="InterPro"/>
</dbReference>
<evidence type="ECO:0000256" key="1">
    <source>
        <dbReference type="ARBA" id="ARBA00022448"/>
    </source>
</evidence>
<sequence>IMKNILLVFLSFFVLINLSFAESSNSIENAKKEKIPINITSDKLIAQENIGLYTFTGNVVAKRKDATLYADKMDVYKDLKTGDVSKIVCIGNVVITQPNKLAKANEGIYELKDQKVTLIGNAYVKSDKNVIKSDMIVYYLDKKYAVAQGSKSERVDVTIYPNEKQTSNQTKETK</sequence>
<dbReference type="PANTHER" id="PTHR36504:SF1">
    <property type="entry name" value="LIPOPOLYSACCHARIDE EXPORT SYSTEM PROTEIN LPTA"/>
    <property type="match status" value="1"/>
</dbReference>